<evidence type="ECO:0000256" key="1">
    <source>
        <dbReference type="SAM" id="Phobius"/>
    </source>
</evidence>
<name>A0ABP0UN10_9BRYO</name>
<protein>
    <recommendedName>
        <fullName evidence="4">Secreted protein</fullName>
    </recommendedName>
</protein>
<dbReference type="EMBL" id="OZ019897">
    <property type="protein sequence ID" value="CAK9225481.1"/>
    <property type="molecule type" value="Genomic_DNA"/>
</dbReference>
<sequence>MTDADGAAAVVTEQQPSVVLPTPYFLFFIFWSLAAAAAVPPGLSTSCPRDLEMSPKGLEEVTISLVFSSISSSSSSWQRRGKNKYRPGFSLLLRLFSASTPV</sequence>
<keyword evidence="1" id="KW-0472">Membrane</keyword>
<evidence type="ECO:0000313" key="2">
    <source>
        <dbReference type="EMBL" id="CAK9225481.1"/>
    </source>
</evidence>
<evidence type="ECO:0008006" key="4">
    <source>
        <dbReference type="Google" id="ProtNLM"/>
    </source>
</evidence>
<reference evidence="2" key="1">
    <citation type="submission" date="2024-02" db="EMBL/GenBank/DDBJ databases">
        <authorList>
            <consortium name="ELIXIR-Norway"/>
            <consortium name="Elixir Norway"/>
        </authorList>
    </citation>
    <scope>NUCLEOTIDE SEQUENCE</scope>
</reference>
<feature type="transmembrane region" description="Helical" evidence="1">
    <location>
        <begin position="24"/>
        <end position="43"/>
    </location>
</feature>
<keyword evidence="1" id="KW-0812">Transmembrane</keyword>
<gene>
    <name evidence="2" type="ORF">CSSPTR1EN2_LOCUS17595</name>
</gene>
<dbReference type="Proteomes" id="UP001497512">
    <property type="component" value="Chromosome 5"/>
</dbReference>
<proteinExistence type="predicted"/>
<evidence type="ECO:0000313" key="3">
    <source>
        <dbReference type="Proteomes" id="UP001497512"/>
    </source>
</evidence>
<keyword evidence="3" id="KW-1185">Reference proteome</keyword>
<keyword evidence="1" id="KW-1133">Transmembrane helix</keyword>
<organism evidence="2 3">
    <name type="scientific">Sphagnum troendelagicum</name>
    <dbReference type="NCBI Taxonomy" id="128251"/>
    <lineage>
        <taxon>Eukaryota</taxon>
        <taxon>Viridiplantae</taxon>
        <taxon>Streptophyta</taxon>
        <taxon>Embryophyta</taxon>
        <taxon>Bryophyta</taxon>
        <taxon>Sphagnophytina</taxon>
        <taxon>Sphagnopsida</taxon>
        <taxon>Sphagnales</taxon>
        <taxon>Sphagnaceae</taxon>
        <taxon>Sphagnum</taxon>
    </lineage>
</organism>
<accession>A0ABP0UN10</accession>